<feature type="domain" description="ABC3 transporter permease C-terminal" evidence="7">
    <location>
        <begin position="707"/>
        <end position="818"/>
    </location>
</feature>
<evidence type="ECO:0000256" key="1">
    <source>
        <dbReference type="ARBA" id="ARBA00004651"/>
    </source>
</evidence>
<feature type="transmembrane region" description="Helical" evidence="6">
    <location>
        <begin position="301"/>
        <end position="326"/>
    </location>
</feature>
<evidence type="ECO:0000256" key="5">
    <source>
        <dbReference type="ARBA" id="ARBA00023136"/>
    </source>
</evidence>
<evidence type="ECO:0000259" key="7">
    <source>
        <dbReference type="Pfam" id="PF02687"/>
    </source>
</evidence>
<feature type="transmembrane region" description="Helical" evidence="6">
    <location>
        <begin position="790"/>
        <end position="812"/>
    </location>
</feature>
<dbReference type="AlphaFoldDB" id="A0A4P9US23"/>
<dbReference type="Pfam" id="PF02687">
    <property type="entry name" value="FtsX"/>
    <property type="match status" value="2"/>
</dbReference>
<accession>A0A4P9US23</accession>
<feature type="transmembrane region" description="Helical" evidence="6">
    <location>
        <begin position="468"/>
        <end position="487"/>
    </location>
</feature>
<keyword evidence="2" id="KW-1003">Cell membrane</keyword>
<dbReference type="RefSeq" id="WP_017841791.1">
    <property type="nucleotide sequence ID" value="NZ_CP035467.1"/>
</dbReference>
<comment type="subcellular location">
    <subcellularLocation>
        <location evidence="1">Cell membrane</location>
        <topology evidence="1">Multi-pass membrane protein</topology>
    </subcellularLocation>
</comment>
<evidence type="ECO:0000256" key="4">
    <source>
        <dbReference type="ARBA" id="ARBA00022989"/>
    </source>
</evidence>
<dbReference type="STRING" id="675511.GCA_000341735_03355"/>
<sequence>MTRFNLALRLLFRDSRSGELTILIAALIIAVTSSTAITLFADRLHRTMTLQAADFLAADLVITSPERISGTWLEKAGELALTRSETAEFSSVLMENDELLLAGVKAVSPRYPLRGFLKVTGADFSDEQIVASGPEPGSVWVEKRVLSALHLQIGDALTVGEKALTISRVLTYEPDKRGDFYSLSPRVMMHADDLPATGVIQPGSHVHYFFQFAGEAQSIMAFNRWIKPQLNPSQRIMDIHQDRPEVGNALNRAERYLGLSSIVVILIAGVAIAAATRRYSERHFDATAVLRCLGLKQKEILWLYGSQFFILGMLASAIGCLLGWFAQAGLFHLLHDLLPDAIASPSWFAVFFGFATGMAVLLGFALPPLLRLKRVSPLRVLRRDLEPLPSAAWLIYGLAIAIIAVLIWRYTEDFKMTGIIIGVGLIALLVLGSAVYGILWACQKLLPSLPLTWRFGVQGLIRNRQASVSQILAFSITLVAMTLSFTVRNDLLTDWQRQLPEQAPNHFVLNIFPEQQAGFQQDLDDQGLTGSRFYPIVRGRLVRINGIPVQKIVSKDSQGEQATHRDLSLTWSEQVPDENKILSGKWWTNDSPGLVSIEQKLASSLGVELGDKLTFTIGSEQLQAEVVSIRSVKWDTMKPNFYMIFSPGTLDGFASTSMTSFYLPENQKHFLNELVKRYSSVTVLEVDLILKQFQTILAQLTQAINYLLYFALLAGFTVLFAAVQAGLDQRIHEGALMRTLGAHRQFLRKTHIIEFALLGFSAGILAIGLSEIVLFALYTEVLHLNYRPNFLLWLVMPTLSGFFIGLAGFWGVRQVVDKPPVSVLREL</sequence>
<dbReference type="PANTHER" id="PTHR30287:SF1">
    <property type="entry name" value="INNER MEMBRANE PROTEIN"/>
    <property type="match status" value="1"/>
</dbReference>
<feature type="transmembrane region" description="Helical" evidence="6">
    <location>
        <begin position="391"/>
        <end position="410"/>
    </location>
</feature>
<feature type="transmembrane region" description="Helical" evidence="6">
    <location>
        <begin position="20"/>
        <end position="41"/>
    </location>
</feature>
<dbReference type="GO" id="GO:0005886">
    <property type="term" value="C:plasma membrane"/>
    <property type="evidence" value="ECO:0007669"/>
    <property type="project" value="UniProtKB-SubCell"/>
</dbReference>
<dbReference type="OrthoDB" id="5292592at2"/>
<gene>
    <name evidence="8" type="ORF">EQU24_20365</name>
</gene>
<organism evidence="8 9">
    <name type="scientific">Methylotuvimicrobium buryatense</name>
    <name type="common">Methylomicrobium buryatense</name>
    <dbReference type="NCBI Taxonomy" id="95641"/>
    <lineage>
        <taxon>Bacteria</taxon>
        <taxon>Pseudomonadati</taxon>
        <taxon>Pseudomonadota</taxon>
        <taxon>Gammaproteobacteria</taxon>
        <taxon>Methylococcales</taxon>
        <taxon>Methylococcaceae</taxon>
        <taxon>Methylotuvimicrobium</taxon>
    </lineage>
</organism>
<name>A0A4P9US23_METBY</name>
<evidence type="ECO:0000256" key="3">
    <source>
        <dbReference type="ARBA" id="ARBA00022692"/>
    </source>
</evidence>
<keyword evidence="9" id="KW-1185">Reference proteome</keyword>
<feature type="transmembrane region" description="Helical" evidence="6">
    <location>
        <begin position="706"/>
        <end position="727"/>
    </location>
</feature>
<evidence type="ECO:0000313" key="8">
    <source>
        <dbReference type="EMBL" id="QCW84322.1"/>
    </source>
</evidence>
<proteinExistence type="predicted"/>
<feature type="transmembrane region" description="Helical" evidence="6">
    <location>
        <begin position="755"/>
        <end position="778"/>
    </location>
</feature>
<dbReference type="InterPro" id="IPR003838">
    <property type="entry name" value="ABC3_permease_C"/>
</dbReference>
<dbReference type="PANTHER" id="PTHR30287">
    <property type="entry name" value="MEMBRANE COMPONENT OF PREDICTED ABC SUPERFAMILY METABOLITE UPTAKE TRANSPORTER"/>
    <property type="match status" value="1"/>
</dbReference>
<evidence type="ECO:0000256" key="2">
    <source>
        <dbReference type="ARBA" id="ARBA00022475"/>
    </source>
</evidence>
<dbReference type="KEGG" id="mbur:EQU24_20365"/>
<evidence type="ECO:0000256" key="6">
    <source>
        <dbReference type="SAM" id="Phobius"/>
    </source>
</evidence>
<keyword evidence="3 6" id="KW-0812">Transmembrane</keyword>
<dbReference type="Proteomes" id="UP000305881">
    <property type="component" value="Chromosome"/>
</dbReference>
<dbReference type="EMBL" id="CP035467">
    <property type="protein sequence ID" value="QCW84322.1"/>
    <property type="molecule type" value="Genomic_DNA"/>
</dbReference>
<keyword evidence="5 6" id="KW-0472">Membrane</keyword>
<evidence type="ECO:0000313" key="9">
    <source>
        <dbReference type="Proteomes" id="UP000305881"/>
    </source>
</evidence>
<feature type="transmembrane region" description="Helical" evidence="6">
    <location>
        <begin position="256"/>
        <end position="275"/>
    </location>
</feature>
<feature type="transmembrane region" description="Helical" evidence="6">
    <location>
        <begin position="416"/>
        <end position="439"/>
    </location>
</feature>
<protein>
    <submittedName>
        <fullName evidence="8">FtsX-like permease family protein</fullName>
    </submittedName>
</protein>
<feature type="domain" description="ABC3 transporter permease C-terminal" evidence="7">
    <location>
        <begin position="260"/>
        <end position="377"/>
    </location>
</feature>
<keyword evidence="4 6" id="KW-1133">Transmembrane helix</keyword>
<feature type="transmembrane region" description="Helical" evidence="6">
    <location>
        <begin position="346"/>
        <end position="370"/>
    </location>
</feature>
<dbReference type="InterPro" id="IPR038766">
    <property type="entry name" value="Membrane_comp_ABC_pdt"/>
</dbReference>
<reference evidence="9" key="1">
    <citation type="journal article" date="2019" name="J. Bacteriol.">
        <title>A Mutagenic Screen Identifies a TonB-Dependent Receptor Required for the Lanthanide Metal Switch in the Type I Methanotroph 'Methylotuvimicrobium buryatense' 5GB1C.</title>
        <authorList>
            <person name="Groom J.D."/>
            <person name="Ford S.M."/>
            <person name="Pesesky M.W."/>
            <person name="Lidstrom M.E."/>
        </authorList>
    </citation>
    <scope>NUCLEOTIDE SEQUENCE [LARGE SCALE GENOMIC DNA]</scope>
    <source>
        <strain evidence="9">5GB1C</strain>
    </source>
</reference>